<reference evidence="1 2" key="1">
    <citation type="submission" date="2024-06" db="EMBL/GenBank/DDBJ databases">
        <title>A chromosome-level genome assembly of beet webworm, Loxostege sticticalis.</title>
        <authorList>
            <person name="Zhang Y."/>
        </authorList>
    </citation>
    <scope>NUCLEOTIDE SEQUENCE [LARGE SCALE GENOMIC DNA]</scope>
    <source>
        <strain evidence="1">AQ028</strain>
        <tissue evidence="1">Male pupae</tissue>
    </source>
</reference>
<gene>
    <name evidence="1" type="ORF">ABMA28_015562</name>
</gene>
<dbReference type="Proteomes" id="UP001549921">
    <property type="component" value="Unassembled WGS sequence"/>
</dbReference>
<comment type="caution">
    <text evidence="1">The sequence shown here is derived from an EMBL/GenBank/DDBJ whole genome shotgun (WGS) entry which is preliminary data.</text>
</comment>
<dbReference type="AlphaFoldDB" id="A0ABD0TCA9"/>
<proteinExistence type="predicted"/>
<evidence type="ECO:0000313" key="1">
    <source>
        <dbReference type="EMBL" id="KAL0840286.1"/>
    </source>
</evidence>
<evidence type="ECO:0000313" key="2">
    <source>
        <dbReference type="Proteomes" id="UP001549921"/>
    </source>
</evidence>
<accession>A0ABD0TCA9</accession>
<name>A0ABD0TCA9_LOXSC</name>
<organism evidence="1 2">
    <name type="scientific">Loxostege sticticalis</name>
    <name type="common">Beet webworm moth</name>
    <dbReference type="NCBI Taxonomy" id="481309"/>
    <lineage>
        <taxon>Eukaryota</taxon>
        <taxon>Metazoa</taxon>
        <taxon>Ecdysozoa</taxon>
        <taxon>Arthropoda</taxon>
        <taxon>Hexapoda</taxon>
        <taxon>Insecta</taxon>
        <taxon>Pterygota</taxon>
        <taxon>Neoptera</taxon>
        <taxon>Endopterygota</taxon>
        <taxon>Lepidoptera</taxon>
        <taxon>Glossata</taxon>
        <taxon>Ditrysia</taxon>
        <taxon>Pyraloidea</taxon>
        <taxon>Crambidae</taxon>
        <taxon>Pyraustinae</taxon>
        <taxon>Loxostege</taxon>
    </lineage>
</organism>
<dbReference type="EMBL" id="JBEDNZ010000007">
    <property type="protein sequence ID" value="KAL0840286.1"/>
    <property type="molecule type" value="Genomic_DNA"/>
</dbReference>
<sequence>MTKKTFNTFIKSPLRAVADEVGGITVRVIRRHVLQPPSSLDVASASSRLGRVQIMLRCVEYDKEDLSFNTFIKSPLRAVADEVGGITVRVIRRHVLQPPSSLDVASASSRLGRVQIMLRCVE</sequence>
<protein>
    <submittedName>
        <fullName evidence="1">Uncharacterized protein</fullName>
    </submittedName>
</protein>